<dbReference type="EMBL" id="JAURVH010001514">
    <property type="protein sequence ID" value="KAK5934428.1"/>
    <property type="molecule type" value="Genomic_DNA"/>
</dbReference>
<gene>
    <name evidence="2" type="ORF">CgunFtcFv8_014828</name>
</gene>
<reference evidence="2 3" key="1">
    <citation type="journal article" date="2023" name="Mol. Biol. Evol.">
        <title>Genomics of Secondarily Temperate Adaptation in the Only Non-Antarctic Icefish.</title>
        <authorList>
            <person name="Rivera-Colon A.G."/>
            <person name="Rayamajhi N."/>
            <person name="Minhas B.F."/>
            <person name="Madrigal G."/>
            <person name="Bilyk K.T."/>
            <person name="Yoon V."/>
            <person name="Hune M."/>
            <person name="Gregory S."/>
            <person name="Cheng C.H.C."/>
            <person name="Catchen J.M."/>
        </authorList>
    </citation>
    <scope>NUCLEOTIDE SEQUENCE [LARGE SCALE GENOMIC DNA]</scope>
    <source>
        <tissue evidence="2">White muscle</tissue>
    </source>
</reference>
<evidence type="ECO:0000313" key="3">
    <source>
        <dbReference type="Proteomes" id="UP001331515"/>
    </source>
</evidence>
<organism evidence="2 3">
    <name type="scientific">Champsocephalus gunnari</name>
    <name type="common">Mackerel icefish</name>
    <dbReference type="NCBI Taxonomy" id="52237"/>
    <lineage>
        <taxon>Eukaryota</taxon>
        <taxon>Metazoa</taxon>
        <taxon>Chordata</taxon>
        <taxon>Craniata</taxon>
        <taxon>Vertebrata</taxon>
        <taxon>Euteleostomi</taxon>
        <taxon>Actinopterygii</taxon>
        <taxon>Neopterygii</taxon>
        <taxon>Teleostei</taxon>
        <taxon>Neoteleostei</taxon>
        <taxon>Acanthomorphata</taxon>
        <taxon>Eupercaria</taxon>
        <taxon>Perciformes</taxon>
        <taxon>Notothenioidei</taxon>
        <taxon>Channichthyidae</taxon>
        <taxon>Champsocephalus</taxon>
    </lineage>
</organism>
<name>A0AAN8E901_CHAGU</name>
<dbReference type="AlphaFoldDB" id="A0AAN8E901"/>
<accession>A0AAN8E901</accession>
<feature type="region of interest" description="Disordered" evidence="1">
    <location>
        <begin position="48"/>
        <end position="85"/>
    </location>
</feature>
<dbReference type="Proteomes" id="UP001331515">
    <property type="component" value="Unassembled WGS sequence"/>
</dbReference>
<proteinExistence type="predicted"/>
<keyword evidence="3" id="KW-1185">Reference proteome</keyword>
<evidence type="ECO:0000313" key="2">
    <source>
        <dbReference type="EMBL" id="KAK5934428.1"/>
    </source>
</evidence>
<protein>
    <submittedName>
        <fullName evidence="2">Uncharacterized protein</fullName>
    </submittedName>
</protein>
<comment type="caution">
    <text evidence="2">The sequence shown here is derived from an EMBL/GenBank/DDBJ whole genome shotgun (WGS) entry which is preliminary data.</text>
</comment>
<evidence type="ECO:0000256" key="1">
    <source>
        <dbReference type="SAM" id="MobiDB-lite"/>
    </source>
</evidence>
<sequence length="85" mass="9073">MVLIRSGVLTPTVCPQQPPPWREILRFSPQQTGRACLDNWFLSCSHTRHGGPQAPEDGPAARGHTGASALTRLVAKGTSVPPTGF</sequence>